<evidence type="ECO:0000256" key="2">
    <source>
        <dbReference type="ARBA" id="ARBA00022801"/>
    </source>
</evidence>
<keyword evidence="1" id="KW-0547">Nucleotide-binding</keyword>
<reference evidence="5" key="1">
    <citation type="submission" date="2018-05" db="EMBL/GenBank/DDBJ databases">
        <authorList>
            <person name="Lanie J.A."/>
            <person name="Ng W.-L."/>
            <person name="Kazmierczak K.M."/>
            <person name="Andrzejewski T.M."/>
            <person name="Davidsen T.M."/>
            <person name="Wayne K.J."/>
            <person name="Tettelin H."/>
            <person name="Glass J.I."/>
            <person name="Rusch D."/>
            <person name="Podicherti R."/>
            <person name="Tsui H.-C.T."/>
            <person name="Winkler M.E."/>
        </authorList>
    </citation>
    <scope>NUCLEOTIDE SEQUENCE</scope>
</reference>
<dbReference type="PANTHER" id="PTHR43309">
    <property type="entry name" value="5-OXOPROLINASE SUBUNIT C"/>
    <property type="match status" value="1"/>
</dbReference>
<feature type="domain" description="Carboxyltransferase" evidence="4">
    <location>
        <begin position="24"/>
        <end position="300"/>
    </location>
</feature>
<dbReference type="SUPFAM" id="SSF50891">
    <property type="entry name" value="Cyclophilin-like"/>
    <property type="match status" value="1"/>
</dbReference>
<sequence>MSLTVLKPGFQSTLQDLGRNGFTHLGIAPAGAADSFSFRLGNLLVGNGENDTGLEMTLVGGTYYFNQSVLAVLTGSRFTATLDGEDFPFFKAFHVKKGQELDIGPSQDGARCFLTVKGGFHVPQILGSSSTHLMTRIGGYEGRDLKKGDQINFGYSTTSIEPEKLEKIFEPDRSVLRVTKGLQYDRFDNKIRDVFFRERFKVSQRSNRMGLRTEGPEIKAGITDEILTEGLPIGAVQVPGDGHPIISFVDHQTTGGYPKIANVIAADLCKVGQLKPGDEFKFQLVSMAEAEKLYFEQESFFQKFTESSS</sequence>
<dbReference type="Pfam" id="PF02626">
    <property type="entry name" value="CT_A_B"/>
    <property type="match status" value="1"/>
</dbReference>
<dbReference type="AlphaFoldDB" id="A0A382BHK2"/>
<dbReference type="EMBL" id="UINC01029745">
    <property type="protein sequence ID" value="SVB12981.1"/>
    <property type="molecule type" value="Genomic_DNA"/>
</dbReference>
<evidence type="ECO:0000259" key="4">
    <source>
        <dbReference type="SMART" id="SM00797"/>
    </source>
</evidence>
<dbReference type="InterPro" id="IPR029000">
    <property type="entry name" value="Cyclophilin-like_dom_sf"/>
</dbReference>
<protein>
    <recommendedName>
        <fullName evidence="4">Carboxyltransferase domain-containing protein</fullName>
    </recommendedName>
</protein>
<organism evidence="5">
    <name type="scientific">marine metagenome</name>
    <dbReference type="NCBI Taxonomy" id="408172"/>
    <lineage>
        <taxon>unclassified sequences</taxon>
        <taxon>metagenomes</taxon>
        <taxon>ecological metagenomes</taxon>
    </lineage>
</organism>
<proteinExistence type="predicted"/>
<dbReference type="InterPro" id="IPR052708">
    <property type="entry name" value="PxpC"/>
</dbReference>
<dbReference type="GO" id="GO:0005524">
    <property type="term" value="F:ATP binding"/>
    <property type="evidence" value="ECO:0007669"/>
    <property type="project" value="UniProtKB-KW"/>
</dbReference>
<gene>
    <name evidence="5" type="ORF">METZ01_LOCUS165835</name>
</gene>
<name>A0A382BHK2_9ZZZZ</name>
<dbReference type="GO" id="GO:0016787">
    <property type="term" value="F:hydrolase activity"/>
    <property type="evidence" value="ECO:0007669"/>
    <property type="project" value="UniProtKB-KW"/>
</dbReference>
<keyword evidence="2" id="KW-0378">Hydrolase</keyword>
<evidence type="ECO:0000313" key="5">
    <source>
        <dbReference type="EMBL" id="SVB12981.1"/>
    </source>
</evidence>
<keyword evidence="3" id="KW-0067">ATP-binding</keyword>
<evidence type="ECO:0000256" key="3">
    <source>
        <dbReference type="ARBA" id="ARBA00022840"/>
    </source>
</evidence>
<dbReference type="NCBIfam" id="TIGR00724">
    <property type="entry name" value="urea_amlyse_rel"/>
    <property type="match status" value="1"/>
</dbReference>
<dbReference type="InterPro" id="IPR003778">
    <property type="entry name" value="CT_A_B"/>
</dbReference>
<dbReference type="SMART" id="SM00797">
    <property type="entry name" value="AHS2"/>
    <property type="match status" value="1"/>
</dbReference>
<accession>A0A382BHK2</accession>
<evidence type="ECO:0000256" key="1">
    <source>
        <dbReference type="ARBA" id="ARBA00022741"/>
    </source>
</evidence>
<dbReference type="PANTHER" id="PTHR43309:SF5">
    <property type="entry name" value="5-OXOPROLINASE SUBUNIT C"/>
    <property type="match status" value="1"/>
</dbReference>
<dbReference type="Gene3D" id="2.40.100.10">
    <property type="entry name" value="Cyclophilin-like"/>
    <property type="match status" value="1"/>
</dbReference>